<sequence>MLLMRETTVPATSYADRAMARVASWPGVRSGRAACGLGTALKVGGRQLAHVHADGCAELRLTWPVIGRLRRPLLESGRVQLAPGGDWIRVRLDTDGDVDLFASLASVAIKANTSAGRRRTAGACMTMAQAKVKEAMRSGRPAAVPDDLREPRLRTP</sequence>
<name>A0ABP8TL83_9ACTN</name>
<evidence type="ECO:0000259" key="2">
    <source>
        <dbReference type="Pfam" id="PF17648"/>
    </source>
</evidence>
<accession>A0ABP8TL83</accession>
<evidence type="ECO:0000313" key="4">
    <source>
        <dbReference type="Proteomes" id="UP001500212"/>
    </source>
</evidence>
<dbReference type="Pfam" id="PF17648">
    <property type="entry name" value="Luciferase"/>
    <property type="match status" value="1"/>
</dbReference>
<proteinExistence type="predicted"/>
<feature type="region of interest" description="Disordered" evidence="1">
    <location>
        <begin position="136"/>
        <end position="156"/>
    </location>
</feature>
<gene>
    <name evidence="3" type="ORF">GCM10023195_37430</name>
</gene>
<dbReference type="EMBL" id="BAABHJ010000008">
    <property type="protein sequence ID" value="GAA4609314.1"/>
    <property type="molecule type" value="Genomic_DNA"/>
</dbReference>
<organism evidence="3 4">
    <name type="scientific">Actinoallomurus liliacearum</name>
    <dbReference type="NCBI Taxonomy" id="1080073"/>
    <lineage>
        <taxon>Bacteria</taxon>
        <taxon>Bacillati</taxon>
        <taxon>Actinomycetota</taxon>
        <taxon>Actinomycetes</taxon>
        <taxon>Streptosporangiales</taxon>
        <taxon>Thermomonosporaceae</taxon>
        <taxon>Actinoallomurus</taxon>
    </lineage>
</organism>
<dbReference type="Proteomes" id="UP001500212">
    <property type="component" value="Unassembled WGS sequence"/>
</dbReference>
<feature type="compositionally biased region" description="Basic and acidic residues" evidence="1">
    <location>
        <begin position="146"/>
        <end position="156"/>
    </location>
</feature>
<dbReference type="InterPro" id="IPR040841">
    <property type="entry name" value="Luciferase_dom"/>
</dbReference>
<feature type="domain" description="Luciferase" evidence="2">
    <location>
        <begin position="45"/>
        <end position="108"/>
    </location>
</feature>
<comment type="caution">
    <text evidence="3">The sequence shown here is derived from an EMBL/GenBank/DDBJ whole genome shotgun (WGS) entry which is preliminary data.</text>
</comment>
<reference evidence="4" key="1">
    <citation type="journal article" date="2019" name="Int. J. Syst. Evol. Microbiol.">
        <title>The Global Catalogue of Microorganisms (GCM) 10K type strain sequencing project: providing services to taxonomists for standard genome sequencing and annotation.</title>
        <authorList>
            <consortium name="The Broad Institute Genomics Platform"/>
            <consortium name="The Broad Institute Genome Sequencing Center for Infectious Disease"/>
            <person name="Wu L."/>
            <person name="Ma J."/>
        </authorList>
    </citation>
    <scope>NUCLEOTIDE SEQUENCE [LARGE SCALE GENOMIC DNA]</scope>
    <source>
        <strain evidence="4">JCM 17938</strain>
    </source>
</reference>
<evidence type="ECO:0000313" key="3">
    <source>
        <dbReference type="EMBL" id="GAA4609314.1"/>
    </source>
</evidence>
<evidence type="ECO:0000256" key="1">
    <source>
        <dbReference type="SAM" id="MobiDB-lite"/>
    </source>
</evidence>
<keyword evidence="4" id="KW-1185">Reference proteome</keyword>
<protein>
    <recommendedName>
        <fullName evidence="2">Luciferase domain-containing protein</fullName>
    </recommendedName>
</protein>